<dbReference type="FunFam" id="3.80.10.10:FF:000400">
    <property type="entry name" value="Nuclear pore complex protein NUP107"/>
    <property type="match status" value="1"/>
</dbReference>
<dbReference type="Pfam" id="PF08263">
    <property type="entry name" value="LRRNT_2"/>
    <property type="match status" value="1"/>
</dbReference>
<evidence type="ECO:0000313" key="8">
    <source>
        <dbReference type="EMBL" id="KAL2488347.1"/>
    </source>
</evidence>
<comment type="subcellular location">
    <subcellularLocation>
        <location evidence="1">Membrane</location>
    </subcellularLocation>
</comment>
<dbReference type="InterPro" id="IPR013210">
    <property type="entry name" value="LRR_N_plant-typ"/>
</dbReference>
<protein>
    <submittedName>
        <fullName evidence="8">Inactive leucine-rich repeat receptor-like protein kinase</fullName>
    </submittedName>
</protein>
<evidence type="ECO:0000256" key="4">
    <source>
        <dbReference type="ARBA" id="ARBA00022737"/>
    </source>
</evidence>
<dbReference type="InterPro" id="IPR053211">
    <property type="entry name" value="DNA_repair-toleration"/>
</dbReference>
<keyword evidence="5 6" id="KW-0472">Membrane</keyword>
<proteinExistence type="predicted"/>
<name>A0ABD1RKA7_9LAMI</name>
<dbReference type="GO" id="GO:0016020">
    <property type="term" value="C:membrane"/>
    <property type="evidence" value="ECO:0007669"/>
    <property type="project" value="UniProtKB-SubCell"/>
</dbReference>
<dbReference type="InterPro" id="IPR001611">
    <property type="entry name" value="Leu-rich_rpt"/>
</dbReference>
<evidence type="ECO:0000259" key="7">
    <source>
        <dbReference type="Pfam" id="PF08263"/>
    </source>
</evidence>
<evidence type="ECO:0000256" key="2">
    <source>
        <dbReference type="ARBA" id="ARBA00022614"/>
    </source>
</evidence>
<evidence type="ECO:0000256" key="3">
    <source>
        <dbReference type="ARBA" id="ARBA00022729"/>
    </source>
</evidence>
<accession>A0ABD1RKA7</accession>
<feature type="transmembrane region" description="Helical" evidence="6">
    <location>
        <begin position="52"/>
        <end position="83"/>
    </location>
</feature>
<dbReference type="InterPro" id="IPR032675">
    <property type="entry name" value="LRR_dom_sf"/>
</dbReference>
<keyword evidence="6" id="KW-1133">Transmembrane helix</keyword>
<evidence type="ECO:0000256" key="6">
    <source>
        <dbReference type="SAM" id="Phobius"/>
    </source>
</evidence>
<dbReference type="AlphaFoldDB" id="A0ABD1RKA7"/>
<keyword evidence="2" id="KW-0433">Leucine-rich repeat</keyword>
<dbReference type="EMBL" id="JBFOLJ010000012">
    <property type="protein sequence ID" value="KAL2488347.1"/>
    <property type="molecule type" value="Genomic_DNA"/>
</dbReference>
<dbReference type="Proteomes" id="UP001604277">
    <property type="component" value="Unassembled WGS sequence"/>
</dbReference>
<sequence>MRDAWLDVENVLEAKKGYIIELTQQLSCEACHSVTSITFPCAKQHHKFVDILSFFGVMAAFFMRIVLNFRALPILAIFIWSLFSESFVCAAQSDVDCLRIIRSYLEDPNGFLTTWNFSNKSEGFICTFTGIECWHPDENRVMKIRLGNMGLEGTFPLGVAGCSSMTDLDLSNNKIYGNIPNNISKIVNYLTSLDLSNNELSGEIPLDLANCKYLNALKLDNNQLTGQIPAQIALLSRIKTFSVSNNRLNGPVPTFSKNANITAENYANNAGLCGDPLPACQGASKKTKIAPIVGAAAGGVTLGALGLFICASMLERRRKEIL</sequence>
<organism evidence="8 9">
    <name type="scientific">Forsythia ovata</name>
    <dbReference type="NCBI Taxonomy" id="205694"/>
    <lineage>
        <taxon>Eukaryota</taxon>
        <taxon>Viridiplantae</taxon>
        <taxon>Streptophyta</taxon>
        <taxon>Embryophyta</taxon>
        <taxon>Tracheophyta</taxon>
        <taxon>Spermatophyta</taxon>
        <taxon>Magnoliopsida</taxon>
        <taxon>eudicotyledons</taxon>
        <taxon>Gunneridae</taxon>
        <taxon>Pentapetalae</taxon>
        <taxon>asterids</taxon>
        <taxon>lamiids</taxon>
        <taxon>Lamiales</taxon>
        <taxon>Oleaceae</taxon>
        <taxon>Forsythieae</taxon>
        <taxon>Forsythia</taxon>
    </lineage>
</organism>
<dbReference type="Gene3D" id="3.80.10.10">
    <property type="entry name" value="Ribonuclease Inhibitor"/>
    <property type="match status" value="1"/>
</dbReference>
<dbReference type="PANTHER" id="PTHR48060">
    <property type="entry name" value="DNA DAMAGE-REPAIR/TOLERATION PROTEIN DRT100"/>
    <property type="match status" value="1"/>
</dbReference>
<dbReference type="PANTHER" id="PTHR48060:SF20">
    <property type="entry name" value="LEUCINE-RICH REPEAT-CONTAINING N-TERMINAL PLANT-TYPE DOMAIN-CONTAINING PROTEIN"/>
    <property type="match status" value="1"/>
</dbReference>
<dbReference type="SUPFAM" id="SSF52058">
    <property type="entry name" value="L domain-like"/>
    <property type="match status" value="1"/>
</dbReference>
<evidence type="ECO:0000256" key="1">
    <source>
        <dbReference type="ARBA" id="ARBA00004370"/>
    </source>
</evidence>
<feature type="domain" description="Leucine-rich repeat-containing N-terminal plant-type" evidence="7">
    <location>
        <begin position="92"/>
        <end position="134"/>
    </location>
</feature>
<gene>
    <name evidence="8" type="ORF">Fot_41639</name>
</gene>
<dbReference type="Pfam" id="PF00560">
    <property type="entry name" value="LRR_1"/>
    <property type="match status" value="2"/>
</dbReference>
<keyword evidence="4" id="KW-0677">Repeat</keyword>
<evidence type="ECO:0000313" key="9">
    <source>
        <dbReference type="Proteomes" id="UP001604277"/>
    </source>
</evidence>
<evidence type="ECO:0000256" key="5">
    <source>
        <dbReference type="ARBA" id="ARBA00023136"/>
    </source>
</evidence>
<keyword evidence="3" id="KW-0732">Signal</keyword>
<comment type="caution">
    <text evidence="8">The sequence shown here is derived from an EMBL/GenBank/DDBJ whole genome shotgun (WGS) entry which is preliminary data.</text>
</comment>
<reference evidence="9" key="1">
    <citation type="submission" date="2024-07" db="EMBL/GenBank/DDBJ databases">
        <title>Two chromosome-level genome assemblies of Korean endemic species Abeliophyllum distichum and Forsythia ovata (Oleaceae).</title>
        <authorList>
            <person name="Jang H."/>
        </authorList>
    </citation>
    <scope>NUCLEOTIDE SEQUENCE [LARGE SCALE GENOMIC DNA]</scope>
</reference>
<keyword evidence="6" id="KW-0812">Transmembrane</keyword>
<keyword evidence="9" id="KW-1185">Reference proteome</keyword>
<feature type="transmembrane region" description="Helical" evidence="6">
    <location>
        <begin position="289"/>
        <end position="314"/>
    </location>
</feature>